<evidence type="ECO:0000256" key="6">
    <source>
        <dbReference type="SAM" id="Phobius"/>
    </source>
</evidence>
<feature type="transmembrane region" description="Helical" evidence="6">
    <location>
        <begin position="110"/>
        <end position="136"/>
    </location>
</feature>
<sequence>MTIPIGIAVIEELKKVQDDKQKTGIDNESYDDFDEADKETDFDTIDFEEKQTKSSLNLKNFGKAILLTIPYSCTVGGSASLTGTNSNLVLSDYWADQFPDSPISLSYTEWMGFGIVNSICFLFVMIIYLNVFFFGFRCESNKEEEQAVSEMIARKYEQLGKISPEEILVLITFVIVIIMWFFREPGFMNGWTVLFPEPGFISDGVPAVFFGVLLFLIPAEKSGFWKCPQEGPPARAIHSWKRFNEKMPWDILLLIGAGFAMADGADASGFSTWVAKILANLVGGLENSLHGNLLKHGGGVIICSDFGSVGEGVVLASVEFVDARDIGLFLVFYAPSFDADKCDCF</sequence>
<dbReference type="Pfam" id="PF00939">
    <property type="entry name" value="Na_sulph_symp"/>
    <property type="match status" value="1"/>
</dbReference>
<feature type="transmembrane region" description="Helical" evidence="6">
    <location>
        <begin position="199"/>
        <end position="217"/>
    </location>
</feature>
<dbReference type="InterPro" id="IPR001898">
    <property type="entry name" value="SLC13A/DASS"/>
</dbReference>
<keyword evidence="3 6" id="KW-0812">Transmembrane</keyword>
<dbReference type="Proteomes" id="UP001158576">
    <property type="component" value="Chromosome 2"/>
</dbReference>
<evidence type="ECO:0000256" key="4">
    <source>
        <dbReference type="ARBA" id="ARBA00022989"/>
    </source>
</evidence>
<protein>
    <submittedName>
        <fullName evidence="7">Oidioi.mRNA.OKI2018_I69.chr2.g5251.t1.cds</fullName>
    </submittedName>
</protein>
<dbReference type="PANTHER" id="PTHR10283">
    <property type="entry name" value="SOLUTE CARRIER FAMILY 13 MEMBER"/>
    <property type="match status" value="1"/>
</dbReference>
<evidence type="ECO:0000256" key="5">
    <source>
        <dbReference type="ARBA" id="ARBA00023136"/>
    </source>
</evidence>
<evidence type="ECO:0000313" key="8">
    <source>
        <dbReference type="Proteomes" id="UP001158576"/>
    </source>
</evidence>
<proteinExistence type="inferred from homology"/>
<comment type="similarity">
    <text evidence="2">Belongs to the SLC13A/DASS transporter (TC 2.A.47) family. NADC subfamily.</text>
</comment>
<evidence type="ECO:0000256" key="3">
    <source>
        <dbReference type="ARBA" id="ARBA00022692"/>
    </source>
</evidence>
<evidence type="ECO:0000313" key="7">
    <source>
        <dbReference type="EMBL" id="CAG5110903.1"/>
    </source>
</evidence>
<evidence type="ECO:0000256" key="2">
    <source>
        <dbReference type="ARBA" id="ARBA00006772"/>
    </source>
</evidence>
<organism evidence="7 8">
    <name type="scientific">Oikopleura dioica</name>
    <name type="common">Tunicate</name>
    <dbReference type="NCBI Taxonomy" id="34765"/>
    <lineage>
        <taxon>Eukaryota</taxon>
        <taxon>Metazoa</taxon>
        <taxon>Chordata</taxon>
        <taxon>Tunicata</taxon>
        <taxon>Appendicularia</taxon>
        <taxon>Copelata</taxon>
        <taxon>Oikopleuridae</taxon>
        <taxon>Oikopleura</taxon>
    </lineage>
</organism>
<accession>A0ABN7T6D6</accession>
<keyword evidence="8" id="KW-1185">Reference proteome</keyword>
<keyword evidence="5 6" id="KW-0472">Membrane</keyword>
<name>A0ABN7T6D6_OIKDI</name>
<dbReference type="PANTHER" id="PTHR10283:SF82">
    <property type="entry name" value="SOLUTE CARRIER FAMILY 13 MEMBER 2"/>
    <property type="match status" value="1"/>
</dbReference>
<gene>
    <name evidence="7" type="ORF">OKIOD_LOCUS14016</name>
</gene>
<reference evidence="7 8" key="1">
    <citation type="submission" date="2021-04" db="EMBL/GenBank/DDBJ databases">
        <authorList>
            <person name="Bliznina A."/>
        </authorList>
    </citation>
    <scope>NUCLEOTIDE SEQUENCE [LARGE SCALE GENOMIC DNA]</scope>
</reference>
<evidence type="ECO:0000256" key="1">
    <source>
        <dbReference type="ARBA" id="ARBA00004141"/>
    </source>
</evidence>
<feature type="transmembrane region" description="Helical" evidence="6">
    <location>
        <begin position="167"/>
        <end position="183"/>
    </location>
</feature>
<comment type="subcellular location">
    <subcellularLocation>
        <location evidence="1">Membrane</location>
        <topology evidence="1">Multi-pass membrane protein</topology>
    </subcellularLocation>
</comment>
<keyword evidence="4 6" id="KW-1133">Transmembrane helix</keyword>
<dbReference type="EMBL" id="OU015567">
    <property type="protein sequence ID" value="CAG5110903.1"/>
    <property type="molecule type" value="Genomic_DNA"/>
</dbReference>